<comment type="caution">
    <text evidence="1">The sequence shown here is derived from an EMBL/GenBank/DDBJ whole genome shotgun (WGS) entry which is preliminary data.</text>
</comment>
<sequence>MCFGFSAGIDYEMPELVSNDPVCFPMKKTKNKSKNGENEAIVTKERDLPPTVGQPSAHGRSKGHKNRLCLQDVVGPEDFSNFRTEHYRGWENNFRFREEELGANFGKKNPLNSSSIR</sequence>
<evidence type="ECO:0000313" key="1">
    <source>
        <dbReference type="EMBL" id="KAI5668994.1"/>
    </source>
</evidence>
<proteinExistence type="predicted"/>
<accession>A0ACC0B8M5</accession>
<reference evidence="2" key="1">
    <citation type="journal article" date="2023" name="Nat. Plants">
        <title>Single-cell RNA sequencing provides a high-resolution roadmap for understanding the multicellular compartmentation of specialized metabolism.</title>
        <authorList>
            <person name="Sun S."/>
            <person name="Shen X."/>
            <person name="Li Y."/>
            <person name="Li Y."/>
            <person name="Wang S."/>
            <person name="Li R."/>
            <person name="Zhang H."/>
            <person name="Shen G."/>
            <person name="Guo B."/>
            <person name="Wei J."/>
            <person name="Xu J."/>
            <person name="St-Pierre B."/>
            <person name="Chen S."/>
            <person name="Sun C."/>
        </authorList>
    </citation>
    <scope>NUCLEOTIDE SEQUENCE [LARGE SCALE GENOMIC DNA]</scope>
</reference>
<organism evidence="1 2">
    <name type="scientific">Catharanthus roseus</name>
    <name type="common">Madagascar periwinkle</name>
    <name type="synonym">Vinca rosea</name>
    <dbReference type="NCBI Taxonomy" id="4058"/>
    <lineage>
        <taxon>Eukaryota</taxon>
        <taxon>Viridiplantae</taxon>
        <taxon>Streptophyta</taxon>
        <taxon>Embryophyta</taxon>
        <taxon>Tracheophyta</taxon>
        <taxon>Spermatophyta</taxon>
        <taxon>Magnoliopsida</taxon>
        <taxon>eudicotyledons</taxon>
        <taxon>Gunneridae</taxon>
        <taxon>Pentapetalae</taxon>
        <taxon>asterids</taxon>
        <taxon>lamiids</taxon>
        <taxon>Gentianales</taxon>
        <taxon>Apocynaceae</taxon>
        <taxon>Rauvolfioideae</taxon>
        <taxon>Vinceae</taxon>
        <taxon>Catharanthinae</taxon>
        <taxon>Catharanthus</taxon>
    </lineage>
</organism>
<keyword evidence="2" id="KW-1185">Reference proteome</keyword>
<protein>
    <submittedName>
        <fullName evidence="1">Uncharacterized protein</fullName>
    </submittedName>
</protein>
<gene>
    <name evidence="1" type="ORF">M9H77_18847</name>
</gene>
<evidence type="ECO:0000313" key="2">
    <source>
        <dbReference type="Proteomes" id="UP001060085"/>
    </source>
</evidence>
<name>A0ACC0B8M5_CATRO</name>
<dbReference type="EMBL" id="CM044704">
    <property type="protein sequence ID" value="KAI5668994.1"/>
    <property type="molecule type" value="Genomic_DNA"/>
</dbReference>
<dbReference type="Proteomes" id="UP001060085">
    <property type="component" value="Linkage Group LG04"/>
</dbReference>